<dbReference type="PROSITE" id="PS50112">
    <property type="entry name" value="PAS"/>
    <property type="match status" value="1"/>
</dbReference>
<protein>
    <submittedName>
        <fullName evidence="6">EAL domain-containing protein</fullName>
    </submittedName>
</protein>
<dbReference type="EMBL" id="SOHA01000027">
    <property type="protein sequence ID" value="TFD29840.1"/>
    <property type="molecule type" value="Genomic_DNA"/>
</dbReference>
<reference evidence="6 7" key="1">
    <citation type="submission" date="2019-03" db="EMBL/GenBank/DDBJ databases">
        <title>Genomics of glacier-inhabiting Cryobacterium strains.</title>
        <authorList>
            <person name="Liu Q."/>
            <person name="Xin Y.-H."/>
        </authorList>
    </citation>
    <scope>NUCLEOTIDE SEQUENCE [LARGE SCALE GENOMIC DNA]</scope>
    <source>
        <strain evidence="6 7">TMT1-51</strain>
    </source>
</reference>
<dbReference type="OrthoDB" id="23692at2"/>
<dbReference type="NCBIfam" id="TIGR00229">
    <property type="entry name" value="sensory_box"/>
    <property type="match status" value="1"/>
</dbReference>
<feature type="domain" description="PAS" evidence="2">
    <location>
        <begin position="26"/>
        <end position="96"/>
    </location>
</feature>
<dbReference type="SMART" id="SM00267">
    <property type="entry name" value="GGDEF"/>
    <property type="match status" value="1"/>
</dbReference>
<feature type="domain" description="GGDEF" evidence="5">
    <location>
        <begin position="178"/>
        <end position="316"/>
    </location>
</feature>
<dbReference type="Pfam" id="PF00990">
    <property type="entry name" value="GGDEF"/>
    <property type="match status" value="1"/>
</dbReference>
<dbReference type="SMART" id="SM00086">
    <property type="entry name" value="PAC"/>
    <property type="match status" value="1"/>
</dbReference>
<dbReference type="InterPro" id="IPR000160">
    <property type="entry name" value="GGDEF_dom"/>
</dbReference>
<gene>
    <name evidence="6" type="ORF">E3T49_08730</name>
</gene>
<name>A0A4Y8JWQ0_9MICO</name>
<dbReference type="Proteomes" id="UP000297472">
    <property type="component" value="Unassembled WGS sequence"/>
</dbReference>
<dbReference type="Pfam" id="PF13426">
    <property type="entry name" value="PAS_9"/>
    <property type="match status" value="1"/>
</dbReference>
<evidence type="ECO:0000259" key="2">
    <source>
        <dbReference type="PROSITE" id="PS50112"/>
    </source>
</evidence>
<dbReference type="InterPro" id="IPR000700">
    <property type="entry name" value="PAS-assoc_C"/>
</dbReference>
<evidence type="ECO:0000313" key="7">
    <source>
        <dbReference type="Proteomes" id="UP000297472"/>
    </source>
</evidence>
<feature type="domain" description="EAL" evidence="4">
    <location>
        <begin position="334"/>
        <end position="586"/>
    </location>
</feature>
<dbReference type="SUPFAM" id="SSF141868">
    <property type="entry name" value="EAL domain-like"/>
    <property type="match status" value="1"/>
</dbReference>
<comment type="caution">
    <text evidence="6">The sequence shown here is derived from an EMBL/GenBank/DDBJ whole genome shotgun (WGS) entry which is preliminary data.</text>
</comment>
<evidence type="ECO:0000259" key="5">
    <source>
        <dbReference type="PROSITE" id="PS50887"/>
    </source>
</evidence>
<dbReference type="Pfam" id="PF00563">
    <property type="entry name" value="EAL"/>
    <property type="match status" value="1"/>
</dbReference>
<dbReference type="CDD" id="cd01948">
    <property type="entry name" value="EAL"/>
    <property type="match status" value="1"/>
</dbReference>
<dbReference type="Gene3D" id="3.30.450.20">
    <property type="entry name" value="PAS domain"/>
    <property type="match status" value="1"/>
</dbReference>
<organism evidence="6 7">
    <name type="scientific">Cryobacterium cryoconiti</name>
    <dbReference type="NCBI Taxonomy" id="1259239"/>
    <lineage>
        <taxon>Bacteria</taxon>
        <taxon>Bacillati</taxon>
        <taxon>Actinomycetota</taxon>
        <taxon>Actinomycetes</taxon>
        <taxon>Micrococcales</taxon>
        <taxon>Microbacteriaceae</taxon>
        <taxon>Cryobacterium</taxon>
    </lineage>
</organism>
<keyword evidence="7" id="KW-1185">Reference proteome</keyword>
<dbReference type="AlphaFoldDB" id="A0A4Y8JWQ0"/>
<evidence type="ECO:0000313" key="6">
    <source>
        <dbReference type="EMBL" id="TFD29840.1"/>
    </source>
</evidence>
<dbReference type="InterPro" id="IPR029787">
    <property type="entry name" value="Nucleotide_cyclase"/>
</dbReference>
<dbReference type="SMART" id="SM00052">
    <property type="entry name" value="EAL"/>
    <property type="match status" value="1"/>
</dbReference>
<dbReference type="InterPro" id="IPR052155">
    <property type="entry name" value="Biofilm_reg_signaling"/>
</dbReference>
<sequence>MSVASESGLRATFPDLPPVGPTGNETGGVLVRAFAATSQASLITDPQQRILHVSASFTAITGYGETELLGRDCRVLQGPGSDPAVTAAIRRALNCGEPYEGEVLNYRKDGSPFWNSLSIRPLRDDDGTITHFVSVQRDITARMAHQEELRFQASHDPVTTLPNRRALDLHLSERGARPGAALAMVDVISLRSINGAFGYEAGDSLLKQLGRRMRDRLADGDFLACLGGDRFAVVLENIDGGTRLADSLARLHGAVEAPFSIAHRGRGQDCAIAVSMGLARIPRDGPAGSLLHRADAALRQTRASRPAGLWWSLAPDPPEAALHRHVDTVAETTDAPAARSLRDRLFAGGLSMFMQPVLDLRTGGLHRVEALARLTLADGTVLVPARFLPALDEADLDELFRRGLDQALACLTQWDHEGLSTGVSVNLSPSTLRHPDCARWVGDAIRRHGIEPGRLGLELLETLAMDADVQIEAIDRLLHLGVGLSLDDLGSGYSTLQRLFALPFDAIKLDRGLLDEIRSRPVETLRVISALTQMGRDFGVGVVIEGLEDVGTAEAASILGVPLGQGYVFARPMPAAEVPGWVAAFVVPLQPNTVRSALGALAYHWQFLCLASPHPTGLDGCPLTDFISRHSTTSADARRWHAYQHDRAADPVYGRMLADWLVDLVRDEPLVE</sequence>
<dbReference type="SUPFAM" id="SSF55073">
    <property type="entry name" value="Nucleotide cyclase"/>
    <property type="match status" value="1"/>
</dbReference>
<dbReference type="PROSITE" id="PS50883">
    <property type="entry name" value="EAL"/>
    <property type="match status" value="1"/>
</dbReference>
<accession>A0A4Y8JWQ0</accession>
<dbReference type="SMART" id="SM00091">
    <property type="entry name" value="PAS"/>
    <property type="match status" value="1"/>
</dbReference>
<dbReference type="NCBIfam" id="TIGR00254">
    <property type="entry name" value="GGDEF"/>
    <property type="match status" value="1"/>
</dbReference>
<dbReference type="InterPro" id="IPR001633">
    <property type="entry name" value="EAL_dom"/>
</dbReference>
<dbReference type="Gene3D" id="3.30.70.270">
    <property type="match status" value="1"/>
</dbReference>
<evidence type="ECO:0000259" key="3">
    <source>
        <dbReference type="PROSITE" id="PS50113"/>
    </source>
</evidence>
<proteinExistence type="predicted"/>
<dbReference type="PANTHER" id="PTHR44757:SF2">
    <property type="entry name" value="BIOFILM ARCHITECTURE MAINTENANCE PROTEIN MBAA"/>
    <property type="match status" value="1"/>
</dbReference>
<feature type="region of interest" description="Disordered" evidence="1">
    <location>
        <begin position="1"/>
        <end position="21"/>
    </location>
</feature>
<evidence type="ECO:0000256" key="1">
    <source>
        <dbReference type="SAM" id="MobiDB-lite"/>
    </source>
</evidence>
<dbReference type="InterPro" id="IPR035919">
    <property type="entry name" value="EAL_sf"/>
</dbReference>
<dbReference type="PANTHER" id="PTHR44757">
    <property type="entry name" value="DIGUANYLATE CYCLASE DGCP"/>
    <property type="match status" value="1"/>
</dbReference>
<feature type="domain" description="PAC" evidence="3">
    <location>
        <begin position="97"/>
        <end position="151"/>
    </location>
</feature>
<dbReference type="InterPro" id="IPR035965">
    <property type="entry name" value="PAS-like_dom_sf"/>
</dbReference>
<evidence type="ECO:0000259" key="4">
    <source>
        <dbReference type="PROSITE" id="PS50883"/>
    </source>
</evidence>
<dbReference type="Gene3D" id="3.20.20.450">
    <property type="entry name" value="EAL domain"/>
    <property type="match status" value="1"/>
</dbReference>
<dbReference type="CDD" id="cd01949">
    <property type="entry name" value="GGDEF"/>
    <property type="match status" value="1"/>
</dbReference>
<dbReference type="SUPFAM" id="SSF55785">
    <property type="entry name" value="PYP-like sensor domain (PAS domain)"/>
    <property type="match status" value="1"/>
</dbReference>
<dbReference type="PROSITE" id="PS50113">
    <property type="entry name" value="PAC"/>
    <property type="match status" value="1"/>
</dbReference>
<dbReference type="InterPro" id="IPR000014">
    <property type="entry name" value="PAS"/>
</dbReference>
<dbReference type="RefSeq" id="WP_134424551.1">
    <property type="nucleotide sequence ID" value="NZ_SOHA01000027.1"/>
</dbReference>
<dbReference type="InterPro" id="IPR043128">
    <property type="entry name" value="Rev_trsase/Diguanyl_cyclase"/>
</dbReference>
<dbReference type="PROSITE" id="PS50887">
    <property type="entry name" value="GGDEF"/>
    <property type="match status" value="1"/>
</dbReference>
<dbReference type="CDD" id="cd00130">
    <property type="entry name" value="PAS"/>
    <property type="match status" value="1"/>
</dbReference>
<dbReference type="InterPro" id="IPR001610">
    <property type="entry name" value="PAC"/>
</dbReference>